<dbReference type="Proteomes" id="UP000051124">
    <property type="component" value="Unassembled WGS sequence"/>
</dbReference>
<keyword evidence="4" id="KW-0325">Glycoprotein</keyword>
<evidence type="ECO:0000256" key="3">
    <source>
        <dbReference type="ARBA" id="ARBA00022801"/>
    </source>
</evidence>
<proteinExistence type="predicted"/>
<dbReference type="AlphaFoldDB" id="A0A0S7WDI5"/>
<evidence type="ECO:0000256" key="4">
    <source>
        <dbReference type="ARBA" id="ARBA00023180"/>
    </source>
</evidence>
<comment type="caution">
    <text evidence="6">The sequence shown here is derived from an EMBL/GenBank/DDBJ whole genome shotgun (WGS) entry which is preliminary data.</text>
</comment>
<dbReference type="InterPro" id="IPR000413">
    <property type="entry name" value="Integrin_alpha"/>
</dbReference>
<dbReference type="SMART" id="SM00191">
    <property type="entry name" value="Int_alpha"/>
    <property type="match status" value="4"/>
</dbReference>
<keyword evidence="1" id="KW-0732">Signal</keyword>
<dbReference type="Pfam" id="PF01839">
    <property type="entry name" value="FG-GAP"/>
    <property type="match status" value="3"/>
</dbReference>
<dbReference type="PROSITE" id="PS51470">
    <property type="entry name" value="FG_GAP"/>
    <property type="match status" value="1"/>
</dbReference>
<dbReference type="EMBL" id="LIZT01000133">
    <property type="protein sequence ID" value="KPJ48196.1"/>
    <property type="molecule type" value="Genomic_DNA"/>
</dbReference>
<gene>
    <name evidence="6" type="ORF">AMJ40_07890</name>
</gene>
<dbReference type="PRINTS" id="PR01185">
    <property type="entry name" value="INTEGRINA"/>
</dbReference>
<sequence length="324" mass="34464">VAGAGDINGDGYEDVVIGSARPMADPFPGLALVLLGGEHMDSIPDLVLRGSQPYDNFGLTVSGGDLNGDTFSDVVVGAPGDSGDGIARGKVCIYEGSMSPDSIPDSVILGYTDRTGLGSSLANAGNLNGDDMDDIVVADQAVLVSVWVYYGAPGFDTVPDALFREARQSVRVSSAGDVNTDGYDDIIVGEPYNSQGGVEAGKIHILTAHRVGVEESQSCRPRHFCFRVFPNPFSRGTTIHYWVPPNTRVWLRVYDSSGRGIRSLLSGVLEGGTRTVLWDGRDDVGREVPTGTYFLRLATRPVGESHRGQLIGTRTATNKVCLVR</sequence>
<dbReference type="InterPro" id="IPR013519">
    <property type="entry name" value="Int_alpha_beta-p"/>
</dbReference>
<dbReference type="GO" id="GO:0008305">
    <property type="term" value="C:integrin complex"/>
    <property type="evidence" value="ECO:0007669"/>
    <property type="project" value="InterPro"/>
</dbReference>
<dbReference type="PANTHER" id="PTHR23221:SF7">
    <property type="entry name" value="PHOSPHATIDYLINOSITOL-GLYCAN-SPECIFIC PHOSPHOLIPASE D"/>
    <property type="match status" value="1"/>
</dbReference>
<dbReference type="Gene3D" id="2.60.40.4070">
    <property type="match status" value="1"/>
</dbReference>
<accession>A0A0S7WDI5</accession>
<evidence type="ECO:0000313" key="7">
    <source>
        <dbReference type="Proteomes" id="UP000051124"/>
    </source>
</evidence>
<reference evidence="6 7" key="1">
    <citation type="journal article" date="2015" name="Microbiome">
        <title>Genomic resolution of linkages in carbon, nitrogen, and sulfur cycling among widespread estuary sediment bacteria.</title>
        <authorList>
            <person name="Baker B.J."/>
            <person name="Lazar C.S."/>
            <person name="Teske A.P."/>
            <person name="Dick G.J."/>
        </authorList>
    </citation>
    <scope>NUCLEOTIDE SEQUENCE [LARGE SCALE GENOMIC DNA]</scope>
    <source>
        <strain evidence="6">DG_26</strain>
    </source>
</reference>
<keyword evidence="2" id="KW-0677">Repeat</keyword>
<organism evidence="6 7">
    <name type="scientific">candidate division TA06 bacterium DG_26</name>
    <dbReference type="NCBI Taxonomy" id="1703771"/>
    <lineage>
        <taxon>Bacteria</taxon>
        <taxon>Bacteria division TA06</taxon>
    </lineage>
</organism>
<keyword evidence="3" id="KW-0378">Hydrolase</keyword>
<feature type="domain" description="FlgD/Vpr Ig-like" evidence="5">
    <location>
        <begin position="247"/>
        <end position="297"/>
    </location>
</feature>
<dbReference type="Pfam" id="PF13860">
    <property type="entry name" value="FlgD_ig"/>
    <property type="match status" value="1"/>
</dbReference>
<dbReference type="InterPro" id="IPR025965">
    <property type="entry name" value="FlgD/Vpr_Ig-like"/>
</dbReference>
<evidence type="ECO:0000313" key="6">
    <source>
        <dbReference type="EMBL" id="KPJ48196.1"/>
    </source>
</evidence>
<dbReference type="GO" id="GO:0007155">
    <property type="term" value="P:cell adhesion"/>
    <property type="evidence" value="ECO:0007669"/>
    <property type="project" value="InterPro"/>
</dbReference>
<dbReference type="InterPro" id="IPR028994">
    <property type="entry name" value="Integrin_alpha_N"/>
</dbReference>
<dbReference type="Gene3D" id="2.130.10.130">
    <property type="entry name" value="Integrin alpha, N-terminal"/>
    <property type="match status" value="2"/>
</dbReference>
<dbReference type="PANTHER" id="PTHR23221">
    <property type="entry name" value="GLYCOSYLPHOSPHATIDYLINOSITOL PHOSPHOLIPASE D"/>
    <property type="match status" value="1"/>
</dbReference>
<feature type="non-terminal residue" evidence="6">
    <location>
        <position position="1"/>
    </location>
</feature>
<evidence type="ECO:0000256" key="2">
    <source>
        <dbReference type="ARBA" id="ARBA00022737"/>
    </source>
</evidence>
<dbReference type="SUPFAM" id="SSF69318">
    <property type="entry name" value="Integrin alpha N-terminal domain"/>
    <property type="match status" value="1"/>
</dbReference>
<evidence type="ECO:0000259" key="5">
    <source>
        <dbReference type="Pfam" id="PF13860"/>
    </source>
</evidence>
<name>A0A0S7WDI5_UNCT6</name>
<evidence type="ECO:0000256" key="1">
    <source>
        <dbReference type="ARBA" id="ARBA00022729"/>
    </source>
</evidence>
<dbReference type="InterPro" id="IPR013517">
    <property type="entry name" value="FG-GAP"/>
</dbReference>
<protein>
    <recommendedName>
        <fullName evidence="5">FlgD/Vpr Ig-like domain-containing protein</fullName>
    </recommendedName>
</protein>
<dbReference type="GO" id="GO:0016787">
    <property type="term" value="F:hydrolase activity"/>
    <property type="evidence" value="ECO:0007669"/>
    <property type="project" value="UniProtKB-KW"/>
</dbReference>